<dbReference type="EMBL" id="FXUO01000002">
    <property type="protein sequence ID" value="SMP90868.1"/>
    <property type="molecule type" value="Genomic_DNA"/>
</dbReference>
<gene>
    <name evidence="1" type="ORF">SAMN05421679_102462</name>
</gene>
<accession>A0ABY1R272</accession>
<comment type="caution">
    <text evidence="1">The sequence shown here is derived from an EMBL/GenBank/DDBJ whole genome shotgun (WGS) entry which is preliminary data.</text>
</comment>
<sequence length="59" mass="6470">MSGNGKCYPLCDYSQPQAFSEKTENVIYASGGGENMLRDGGKYRVDSQLTVIFLWVSAS</sequence>
<keyword evidence="2" id="KW-1185">Reference proteome</keyword>
<protein>
    <submittedName>
        <fullName evidence="1">Uncharacterized protein</fullName>
    </submittedName>
</protein>
<reference evidence="1 2" key="1">
    <citation type="submission" date="2017-05" db="EMBL/GenBank/DDBJ databases">
        <authorList>
            <person name="Varghese N."/>
            <person name="Submissions S."/>
        </authorList>
    </citation>
    <scope>NUCLEOTIDE SEQUENCE [LARGE SCALE GENOMIC DNA]</scope>
    <source>
        <strain evidence="1 2">DSM 18015</strain>
    </source>
</reference>
<name>A0ABY1R272_9FLAO</name>
<evidence type="ECO:0000313" key="2">
    <source>
        <dbReference type="Proteomes" id="UP001158050"/>
    </source>
</evidence>
<dbReference type="Proteomes" id="UP001158050">
    <property type="component" value="Unassembled WGS sequence"/>
</dbReference>
<evidence type="ECO:0000313" key="1">
    <source>
        <dbReference type="EMBL" id="SMP90868.1"/>
    </source>
</evidence>
<proteinExistence type="predicted"/>
<organism evidence="1 2">
    <name type="scientific">Epilithonimonas pallida</name>
    <dbReference type="NCBI Taxonomy" id="373671"/>
    <lineage>
        <taxon>Bacteria</taxon>
        <taxon>Pseudomonadati</taxon>
        <taxon>Bacteroidota</taxon>
        <taxon>Flavobacteriia</taxon>
        <taxon>Flavobacteriales</taxon>
        <taxon>Weeksellaceae</taxon>
        <taxon>Chryseobacterium group</taxon>
        <taxon>Epilithonimonas</taxon>
    </lineage>
</organism>